<dbReference type="EMBL" id="RBNJ01026790">
    <property type="protein sequence ID" value="RUS14726.1"/>
    <property type="molecule type" value="Genomic_DNA"/>
</dbReference>
<keyword evidence="2" id="KW-0346">Stress response</keyword>
<feature type="compositionally biased region" description="Polar residues" evidence="1">
    <location>
        <begin position="73"/>
        <end position="111"/>
    </location>
</feature>
<organism evidence="2 3">
    <name type="scientific">Jimgerdemannia flammicorona</name>
    <dbReference type="NCBI Taxonomy" id="994334"/>
    <lineage>
        <taxon>Eukaryota</taxon>
        <taxon>Fungi</taxon>
        <taxon>Fungi incertae sedis</taxon>
        <taxon>Mucoromycota</taxon>
        <taxon>Mucoromycotina</taxon>
        <taxon>Endogonomycetes</taxon>
        <taxon>Endogonales</taxon>
        <taxon>Endogonaceae</taxon>
        <taxon>Jimgerdemannia</taxon>
    </lineage>
</organism>
<dbReference type="AlphaFoldDB" id="A0A433PB05"/>
<name>A0A433PB05_9FUNG</name>
<dbReference type="Gene3D" id="6.10.250.2440">
    <property type="match status" value="2"/>
</dbReference>
<protein>
    <submittedName>
        <fullName evidence="2">Heat shock protein 9/12-domain-containing protein</fullName>
    </submittedName>
</protein>
<feature type="compositionally biased region" description="Basic and acidic residues" evidence="1">
    <location>
        <begin position="114"/>
        <end position="137"/>
    </location>
</feature>
<feature type="compositionally biased region" description="Basic and acidic residues" evidence="1">
    <location>
        <begin position="58"/>
        <end position="72"/>
    </location>
</feature>
<evidence type="ECO:0000313" key="3">
    <source>
        <dbReference type="Proteomes" id="UP000274822"/>
    </source>
</evidence>
<dbReference type="Proteomes" id="UP000274822">
    <property type="component" value="Unassembled WGS sequence"/>
</dbReference>
<proteinExistence type="predicted"/>
<gene>
    <name evidence="2" type="ORF">BC938DRAFT_477257</name>
</gene>
<sequence>MISSPPRRIISGPSAIEFTEGAGSCISFFFIPIHSIQQSTYLQTQTSSKNNQPNMSDYNRKDFTEQAKEKVTPDTQKSYTQQASEQFSSATDRLKSTITPETQKSTGQSAFDTVRGEHDDAKTHPQGEGKGLLEKAKVAAGVDNKTN</sequence>
<feature type="region of interest" description="Disordered" evidence="1">
    <location>
        <begin position="40"/>
        <end position="147"/>
    </location>
</feature>
<accession>A0A433PB05</accession>
<dbReference type="Pfam" id="PF04119">
    <property type="entry name" value="HSP9_HSP12"/>
    <property type="match status" value="1"/>
</dbReference>
<evidence type="ECO:0000313" key="2">
    <source>
        <dbReference type="EMBL" id="RUS14726.1"/>
    </source>
</evidence>
<comment type="caution">
    <text evidence="2">The sequence shown here is derived from an EMBL/GenBank/DDBJ whole genome shotgun (WGS) entry which is preliminary data.</text>
</comment>
<reference evidence="2 3" key="1">
    <citation type="journal article" date="2018" name="New Phytol.">
        <title>Phylogenomics of Endogonaceae and evolution of mycorrhizas within Mucoromycota.</title>
        <authorList>
            <person name="Chang Y."/>
            <person name="Desiro A."/>
            <person name="Na H."/>
            <person name="Sandor L."/>
            <person name="Lipzen A."/>
            <person name="Clum A."/>
            <person name="Barry K."/>
            <person name="Grigoriev I.V."/>
            <person name="Martin F.M."/>
            <person name="Stajich J.E."/>
            <person name="Smith M.E."/>
            <person name="Bonito G."/>
            <person name="Spatafora J.W."/>
        </authorList>
    </citation>
    <scope>NUCLEOTIDE SEQUENCE [LARGE SCALE GENOMIC DNA]</scope>
    <source>
        <strain evidence="2 3">AD002</strain>
    </source>
</reference>
<dbReference type="InterPro" id="IPR007250">
    <property type="entry name" value="HSP9_HSP12"/>
</dbReference>
<keyword evidence="3" id="KW-1185">Reference proteome</keyword>
<evidence type="ECO:0000256" key="1">
    <source>
        <dbReference type="SAM" id="MobiDB-lite"/>
    </source>
</evidence>